<evidence type="ECO:0000256" key="1">
    <source>
        <dbReference type="ARBA" id="ARBA00004192"/>
    </source>
</evidence>
<dbReference type="GO" id="GO:0044423">
    <property type="term" value="C:virion component"/>
    <property type="evidence" value="ECO:0007669"/>
    <property type="project" value="UniProtKB-KW"/>
</dbReference>
<dbReference type="Pfam" id="PF00915">
    <property type="entry name" value="Calici_coat"/>
    <property type="match status" value="1"/>
</dbReference>
<evidence type="ECO:0000256" key="4">
    <source>
        <dbReference type="ARBA" id="ARBA00023200"/>
    </source>
</evidence>
<dbReference type="GO" id="GO:0030430">
    <property type="term" value="C:host cell cytoplasm"/>
    <property type="evidence" value="ECO:0007669"/>
    <property type="project" value="UniProtKB-SubCell"/>
</dbReference>
<dbReference type="EMBL" id="EU360814">
    <property type="protein sequence ID" value="ABY67257.1"/>
    <property type="molecule type" value="Genomic_RNA"/>
</dbReference>
<evidence type="ECO:0000256" key="3">
    <source>
        <dbReference type="ARBA" id="ARBA00022844"/>
    </source>
</evidence>
<dbReference type="SMR" id="B0FXK7"/>
<keyword evidence="4" id="KW-1035">Host cytoplasm</keyword>
<evidence type="ECO:0000259" key="5">
    <source>
        <dbReference type="Pfam" id="PF00915"/>
    </source>
</evidence>
<feature type="domain" description="Calicivirus coat protein" evidence="5">
    <location>
        <begin position="18"/>
        <end position="272"/>
    </location>
</feature>
<comment type="subcellular location">
    <subcellularLocation>
        <location evidence="1">Host cytoplasm</location>
    </subcellularLocation>
    <subcellularLocation>
        <location evidence="2">Virion</location>
    </subcellularLocation>
</comment>
<name>B0FXK7_NORV</name>
<accession>B0FXK7</accession>
<dbReference type="InterPro" id="IPR029053">
    <property type="entry name" value="Viral_coat"/>
</dbReference>
<dbReference type="Gene3D" id="2.40.510.10">
    <property type="entry name" value="Positive stranded ssRNA viruses"/>
    <property type="match status" value="1"/>
</dbReference>
<feature type="domain" description="Calicivirus coat protein C-terminal" evidence="6">
    <location>
        <begin position="296"/>
        <end position="512"/>
    </location>
</feature>
<dbReference type="Pfam" id="PF08435">
    <property type="entry name" value="Calici_coat_C"/>
    <property type="match status" value="1"/>
</dbReference>
<sequence length="519" mass="56668">MKMTDKDTQEAAPALGQVLPPEVEVAIPVEPTAGAQIAAPTAGQVNPIDPWIFANFVQAPQGEFTISPNNNPGEVLFELELGPELNPYLAHLRQMYNGWTGSIRVKVILAGNAFSAGKIIVFCIPPGFDASYLTPFQATQFPHVIMDVRAAEPIEIPLADVRNVLFHQGPDSRMRLMGMLYTPLRANSGADPFVVTGRVLTCPSPDFSFFFLVPPTVEERSTPFSVPNVPVYSLTNSRAPVPIYELRSSRSLPLTVQFQNGRCTVEGDLLGTTPFSAGDLCSFMCIRGDTQHIAELLEPDESAFVVGERPATLGFPDFSQCVLHLLLADGTGIWHQSLDVKNPQHFTPAIGQVVLSGDVPLTRTRVRLDYVLSTSRDSFWVLPDYRSDVLGSEFAPAVSAPGVGETLLFFMGRAPVQGPSNPLPCLLPLEWVFHFASERPTKQSDVALLNYVNPDTGRVLFEAKLYSSGFLTVNLGTANEVVLPTSGIFKFASWVSLYYQLRPVGTLSAGRRLPRVDGY</sequence>
<dbReference type="Gene3D" id="2.40.30.120">
    <property type="entry name" value="Positive stranded ssRNA viruses"/>
    <property type="match status" value="1"/>
</dbReference>
<reference evidence="7" key="1">
    <citation type="journal article" date="2009" name="Vet. Rec.">
        <title>Detection of genotype 1 and 2 bovine noroviruses in Hungary.</title>
        <authorList>
            <person name="Reuter G."/>
            <person name="Pankovics P."/>
            <person name="Egyed L."/>
        </authorList>
    </citation>
    <scope>NUCLEOTIDE SEQUENCE</scope>
    <source>
        <strain evidence="7">Bo/NoV/Aba-Z5/2002/HUN</strain>
    </source>
</reference>
<dbReference type="SUPFAM" id="SSF88633">
    <property type="entry name" value="Positive stranded ssRNA viruses"/>
    <property type="match status" value="1"/>
</dbReference>
<dbReference type="InterPro" id="IPR004005">
    <property type="entry name" value="Calicivirus_coat"/>
</dbReference>
<dbReference type="CDD" id="cd00205">
    <property type="entry name" value="rhv_like"/>
    <property type="match status" value="1"/>
</dbReference>
<evidence type="ECO:0000313" key="7">
    <source>
        <dbReference type="EMBL" id="ABY67257.1"/>
    </source>
</evidence>
<proteinExistence type="predicted"/>
<keyword evidence="3" id="KW-0946">Virion</keyword>
<protein>
    <submittedName>
        <fullName evidence="7">Structural capsid protein</fullName>
    </submittedName>
</protein>
<dbReference type="Gene3D" id="2.60.120.20">
    <property type="match status" value="1"/>
</dbReference>
<evidence type="ECO:0000259" key="6">
    <source>
        <dbReference type="Pfam" id="PF08435"/>
    </source>
</evidence>
<organism evidence="7">
    <name type="scientific">Norovirus Bo/GIII.1/Aba-Z5/2002/HUN</name>
    <dbReference type="NCBI Taxonomy" id="495296"/>
    <lineage>
        <taxon>Viruses</taxon>
        <taxon>Riboviria</taxon>
        <taxon>Orthornavirae</taxon>
        <taxon>Pisuviricota</taxon>
        <taxon>Pisoniviricetes</taxon>
        <taxon>Picornavirales</taxon>
        <taxon>Caliciviridae</taxon>
        <taxon>Norovirus</taxon>
        <taxon>Norovirus norwalkense</taxon>
        <taxon>Norwalk virus</taxon>
    </lineage>
</organism>
<evidence type="ECO:0000256" key="2">
    <source>
        <dbReference type="ARBA" id="ARBA00004328"/>
    </source>
</evidence>
<dbReference type="InterPro" id="IPR033703">
    <property type="entry name" value="Rhv-like"/>
</dbReference>
<dbReference type="InterPro" id="IPR013643">
    <property type="entry name" value="Calicivirus_coat_C"/>
</dbReference>